<protein>
    <submittedName>
        <fullName evidence="5">Uncharacterized protein LOC118269258 isoform X1</fullName>
    </submittedName>
</protein>
<feature type="compositionally biased region" description="Polar residues" evidence="1">
    <location>
        <begin position="148"/>
        <end position="170"/>
    </location>
</feature>
<evidence type="ECO:0000256" key="1">
    <source>
        <dbReference type="SAM" id="MobiDB-lite"/>
    </source>
</evidence>
<dbReference type="PANTHER" id="PTHR47154">
    <property type="entry name" value="G-PROTEIN COUPLED RECEPTOR MTH-RELATED"/>
    <property type="match status" value="1"/>
</dbReference>
<feature type="chain" id="PRO_5040313149" evidence="3">
    <location>
        <begin position="18"/>
        <end position="1128"/>
    </location>
</feature>
<feature type="compositionally biased region" description="Polar residues" evidence="1">
    <location>
        <begin position="392"/>
        <end position="436"/>
    </location>
</feature>
<keyword evidence="2" id="KW-0812">Transmembrane</keyword>
<sequence>MWIRVVIVAIIIIRVHAASNSEGFVRPHQRKCNFSDECTDEKYHKYNILNTSKNNAGSKNNKADIQVYHSGLINNEVDPPINNSESINNEAPINTSASKNHKTNSPVNNSGPMNNETHSPVNNSGSKNNEAHSPVNNFGSKNNEAHSPVNNFGSKNNEAQSPVNNFGSKNNEAHSPVNNFGSKNNEAQSPVNNSGSKNNETHSPVNNSGSMNNEAYSPVNNFGSKNNESHSPINKSGSKKNRTHKPVNNSGSKNNEAHSPINNSGSKKNRTHKPVNNSGSKNNEAHSPVNNSEPINNEAHSPINTSASKNHKTNSPVNNSGPMNNEAHSPVNNFGSKNNEAHSPINKSGSKNNEAHSPINNAGSKNNKADIQVYYSELMNNEVELQVNNSEPINNEAHSPINTSASKNHKTNSPVNNSGPMNNEGHSPVNNSGSKNNEAHSPVNNFGSKNNEAHSPVNNFGSKNNEAHSPVNNFGSKNNEAQSPVNNSGSKNNETHSPVNNSGSMNNEAHLPVKRRVKKGLLPYYIILHSLSYDPSKTDSRSKENSISTEMGIRRKKGPLYYNETTRLCPNGTVCPRKCCNIGKNFDLSNQKCSRAEHSQFDSLIIPIWKVKEYDKLKKNVQYSIGHRLTCLRELKEERTLVTDITTEFWLTSDGKLEVETPLVIGPQLTYNTDKYCIDIFTYNQNITRINAFICHVNEEIETYDLILTGSCYLITSFFVILRVSVIAWLPELRTLHGLTIVAYLGNFVVSYTLLGIEKLLMLVQHIKRDTCVVFNFIIYFGIMSAFFWRNVLCFDMWKAFSGKRIIPRNNPILLPRLRAYFAYAYGVPAGLTIILIAMEYSDISDPYSLKPNLRLKGCASLSGNGALLYHFIPLITLFIANIVMFTSTALKIAATTKQTKILYESQNNAINTINTERRRFLLYVKLWAAMLILEVNWIVRAVVRFFPGLEIIILIVDVYNTFVLLGIIIHYFCQKRNWEKFKKRYQLMRGISVSEQNSTGQLSNRTTSTSSVSGMGSQISVWTTVTSASTTAASDYELNPLSLVRTRNIGQDIGRCRTTLGDIGRHCHSIVETVLCRAVNNVAAMSSDVAQRRPTSPDVSGDTCCSTNVHSGNEITNSNRYLDNITK</sequence>
<feature type="compositionally biased region" description="Polar residues" evidence="1">
    <location>
        <begin position="470"/>
        <end position="507"/>
    </location>
</feature>
<dbReference type="GO" id="GO:0005886">
    <property type="term" value="C:plasma membrane"/>
    <property type="evidence" value="ECO:0007669"/>
    <property type="project" value="TreeGrafter"/>
</dbReference>
<dbReference type="PANTHER" id="PTHR47154:SF2">
    <property type="entry name" value="G-PROTEIN COUPLED RECEPTOR MTH-RELATED"/>
    <property type="match status" value="1"/>
</dbReference>
<gene>
    <name evidence="5" type="primary">LOC118269258</name>
</gene>
<feature type="region of interest" description="Disordered" evidence="1">
    <location>
        <begin position="79"/>
        <end position="365"/>
    </location>
</feature>
<keyword evidence="4" id="KW-1185">Reference proteome</keyword>
<feature type="compositionally biased region" description="Polar residues" evidence="1">
    <location>
        <begin position="81"/>
        <end position="128"/>
    </location>
</feature>
<keyword evidence="2" id="KW-0472">Membrane</keyword>
<feature type="transmembrane region" description="Helical" evidence="2">
    <location>
        <begin position="921"/>
        <end position="940"/>
    </location>
</feature>
<keyword evidence="3" id="KW-0732">Signal</keyword>
<dbReference type="GO" id="GO:0008528">
    <property type="term" value="F:G protein-coupled peptide receptor activity"/>
    <property type="evidence" value="ECO:0007669"/>
    <property type="project" value="TreeGrafter"/>
</dbReference>
<feature type="transmembrane region" description="Helical" evidence="2">
    <location>
        <begin position="777"/>
        <end position="798"/>
    </location>
</feature>
<feature type="transmembrane region" description="Helical" evidence="2">
    <location>
        <begin position="952"/>
        <end position="974"/>
    </location>
</feature>
<feature type="compositionally biased region" description="Polar residues" evidence="1">
    <location>
        <begin position="176"/>
        <end position="236"/>
    </location>
</feature>
<keyword evidence="2" id="KW-1133">Transmembrane helix</keyword>
<dbReference type="Gene3D" id="1.20.1070.10">
    <property type="entry name" value="Rhodopsin 7-helix transmembrane proteins"/>
    <property type="match status" value="1"/>
</dbReference>
<feature type="transmembrane region" description="Helical" evidence="2">
    <location>
        <begin position="868"/>
        <end position="891"/>
    </location>
</feature>
<proteinExistence type="predicted"/>
<organism evidence="4 5">
    <name type="scientific">Spodoptera frugiperda</name>
    <name type="common">Fall armyworm</name>
    <dbReference type="NCBI Taxonomy" id="7108"/>
    <lineage>
        <taxon>Eukaryota</taxon>
        <taxon>Metazoa</taxon>
        <taxon>Ecdysozoa</taxon>
        <taxon>Arthropoda</taxon>
        <taxon>Hexapoda</taxon>
        <taxon>Insecta</taxon>
        <taxon>Pterygota</taxon>
        <taxon>Neoptera</taxon>
        <taxon>Endopterygota</taxon>
        <taxon>Lepidoptera</taxon>
        <taxon>Glossata</taxon>
        <taxon>Ditrysia</taxon>
        <taxon>Noctuoidea</taxon>
        <taxon>Noctuidae</taxon>
        <taxon>Amphipyrinae</taxon>
        <taxon>Spodoptera</taxon>
    </lineage>
</organism>
<evidence type="ECO:0000256" key="2">
    <source>
        <dbReference type="SAM" id="Phobius"/>
    </source>
</evidence>
<dbReference type="OrthoDB" id="6134459at2759"/>
<dbReference type="Proteomes" id="UP000829999">
    <property type="component" value="Chromosome 2"/>
</dbReference>
<feature type="compositionally biased region" description="Polar residues" evidence="1">
    <location>
        <begin position="288"/>
        <end position="338"/>
    </location>
</feature>
<feature type="signal peptide" evidence="3">
    <location>
        <begin position="1"/>
        <end position="17"/>
    </location>
</feature>
<dbReference type="InterPro" id="IPR051384">
    <property type="entry name" value="Mth_GPCR"/>
</dbReference>
<feature type="transmembrane region" description="Helical" evidence="2">
    <location>
        <begin position="706"/>
        <end position="729"/>
    </location>
</feature>
<feature type="region of interest" description="Disordered" evidence="1">
    <location>
        <begin position="392"/>
        <end position="511"/>
    </location>
</feature>
<dbReference type="RefSeq" id="XP_050558181.1">
    <property type="nucleotide sequence ID" value="XM_050702224.1"/>
</dbReference>
<name>A0A9R0E4D4_SPOFR</name>
<dbReference type="CDD" id="cd15039">
    <property type="entry name" value="7tmB3_Methuselah-like"/>
    <property type="match status" value="1"/>
</dbReference>
<evidence type="ECO:0000313" key="4">
    <source>
        <dbReference type="Proteomes" id="UP000829999"/>
    </source>
</evidence>
<evidence type="ECO:0000256" key="3">
    <source>
        <dbReference type="SAM" id="SignalP"/>
    </source>
</evidence>
<feature type="transmembrane region" description="Helical" evidence="2">
    <location>
        <begin position="818"/>
        <end position="839"/>
    </location>
</feature>
<dbReference type="GeneID" id="118269258"/>
<dbReference type="AlphaFoldDB" id="A0A9R0E4D4"/>
<accession>A0A9R0E4D4</accession>
<feature type="transmembrane region" description="Helical" evidence="2">
    <location>
        <begin position="736"/>
        <end position="757"/>
    </location>
</feature>
<evidence type="ECO:0000313" key="5">
    <source>
        <dbReference type="RefSeq" id="XP_050558181.1"/>
    </source>
</evidence>
<reference evidence="5" key="1">
    <citation type="submission" date="2025-08" db="UniProtKB">
        <authorList>
            <consortium name="RefSeq"/>
        </authorList>
    </citation>
    <scope>IDENTIFICATION</scope>
    <source>
        <tissue evidence="5">Whole larval tissue</tissue>
    </source>
</reference>